<dbReference type="PANTHER" id="PTHR45835:SF99">
    <property type="entry name" value="CHROMO DOMAIN-CONTAINING PROTEIN-RELATED"/>
    <property type="match status" value="1"/>
</dbReference>
<evidence type="ECO:0000313" key="2">
    <source>
        <dbReference type="Proteomes" id="UP000325315"/>
    </source>
</evidence>
<sequence length="73" mass="8486">MMDFVSGLPLTLTKKDSIWVIVDRLTKSAHFLPVYTDYFLQKFAKLYISEIVKLLELHKALGTRLDFSTAFYP</sequence>
<protein>
    <submittedName>
        <fullName evidence="1">Integrase</fullName>
    </submittedName>
</protein>
<reference evidence="2" key="1">
    <citation type="journal article" date="2019" name="Plant Biotechnol. J.">
        <title>Genome sequencing of the Australian wild diploid species Gossypium australe highlights disease resistance and delayed gland morphogenesis.</title>
        <authorList>
            <person name="Cai Y."/>
            <person name="Cai X."/>
            <person name="Wang Q."/>
            <person name="Wang P."/>
            <person name="Zhang Y."/>
            <person name="Cai C."/>
            <person name="Xu Y."/>
            <person name="Wang K."/>
            <person name="Zhou Z."/>
            <person name="Wang C."/>
            <person name="Geng S."/>
            <person name="Li B."/>
            <person name="Dong Q."/>
            <person name="Hou Y."/>
            <person name="Wang H."/>
            <person name="Ai P."/>
            <person name="Liu Z."/>
            <person name="Yi F."/>
            <person name="Sun M."/>
            <person name="An G."/>
            <person name="Cheng J."/>
            <person name="Zhang Y."/>
            <person name="Shi Q."/>
            <person name="Xie Y."/>
            <person name="Shi X."/>
            <person name="Chang Y."/>
            <person name="Huang F."/>
            <person name="Chen Y."/>
            <person name="Hong S."/>
            <person name="Mi L."/>
            <person name="Sun Q."/>
            <person name="Zhang L."/>
            <person name="Zhou B."/>
            <person name="Peng R."/>
            <person name="Zhang X."/>
            <person name="Liu F."/>
        </authorList>
    </citation>
    <scope>NUCLEOTIDE SEQUENCE [LARGE SCALE GENOMIC DNA]</scope>
    <source>
        <strain evidence="2">cv. PA1801</strain>
    </source>
</reference>
<accession>A0A5B6WQ98</accession>
<organism evidence="1 2">
    <name type="scientific">Gossypium australe</name>
    <dbReference type="NCBI Taxonomy" id="47621"/>
    <lineage>
        <taxon>Eukaryota</taxon>
        <taxon>Viridiplantae</taxon>
        <taxon>Streptophyta</taxon>
        <taxon>Embryophyta</taxon>
        <taxon>Tracheophyta</taxon>
        <taxon>Spermatophyta</taxon>
        <taxon>Magnoliopsida</taxon>
        <taxon>eudicotyledons</taxon>
        <taxon>Gunneridae</taxon>
        <taxon>Pentapetalae</taxon>
        <taxon>rosids</taxon>
        <taxon>malvids</taxon>
        <taxon>Malvales</taxon>
        <taxon>Malvaceae</taxon>
        <taxon>Malvoideae</taxon>
        <taxon>Gossypium</taxon>
    </lineage>
</organism>
<gene>
    <name evidence="1" type="ORF">EPI10_005387</name>
</gene>
<dbReference type="Proteomes" id="UP000325315">
    <property type="component" value="Unassembled WGS sequence"/>
</dbReference>
<proteinExistence type="predicted"/>
<keyword evidence="2" id="KW-1185">Reference proteome</keyword>
<dbReference type="AlphaFoldDB" id="A0A5B6WQ98"/>
<comment type="caution">
    <text evidence="1">The sequence shown here is derived from an EMBL/GenBank/DDBJ whole genome shotgun (WGS) entry which is preliminary data.</text>
</comment>
<dbReference type="PANTHER" id="PTHR45835">
    <property type="entry name" value="YALI0A06105P"/>
    <property type="match status" value="1"/>
</dbReference>
<dbReference type="EMBL" id="SMMG02000002">
    <property type="protein sequence ID" value="KAA3483195.1"/>
    <property type="molecule type" value="Genomic_DNA"/>
</dbReference>
<name>A0A5B6WQ98_9ROSI</name>
<dbReference type="OrthoDB" id="1623338at2759"/>
<evidence type="ECO:0000313" key="1">
    <source>
        <dbReference type="EMBL" id="KAA3483195.1"/>
    </source>
</evidence>